<evidence type="ECO:0000313" key="3">
    <source>
        <dbReference type="Proteomes" id="UP001596043"/>
    </source>
</evidence>
<keyword evidence="1" id="KW-0812">Transmembrane</keyword>
<dbReference type="Proteomes" id="UP001596043">
    <property type="component" value="Unassembled WGS sequence"/>
</dbReference>
<keyword evidence="1" id="KW-1133">Transmembrane helix</keyword>
<dbReference type="RefSeq" id="WP_379976704.1">
    <property type="nucleotide sequence ID" value="NZ_JBHSFV010000001.1"/>
</dbReference>
<keyword evidence="1" id="KW-0472">Membrane</keyword>
<sequence>MIGLVTDIPWLPIVVIALLMVIGYFLNRYVFFPFTVAVFTSLSTEERVEALKREGCLYKRHRFFKSTDVIKIPFAKRDMLDMLFCLERHEFIEATDLKTHQVCYYWMKIKRYMMFFPFTSKKVFLEKETRPDVISSHKNWTDSITTSVEDLCPACGASIGLDAMECLDCGLSFG</sequence>
<evidence type="ECO:0008006" key="4">
    <source>
        <dbReference type="Google" id="ProtNLM"/>
    </source>
</evidence>
<keyword evidence="3" id="KW-1185">Reference proteome</keyword>
<reference evidence="3" key="1">
    <citation type="journal article" date="2019" name="Int. J. Syst. Evol. Microbiol.">
        <title>The Global Catalogue of Microorganisms (GCM) 10K type strain sequencing project: providing services to taxonomists for standard genome sequencing and annotation.</title>
        <authorList>
            <consortium name="The Broad Institute Genomics Platform"/>
            <consortium name="The Broad Institute Genome Sequencing Center for Infectious Disease"/>
            <person name="Wu L."/>
            <person name="Ma J."/>
        </authorList>
    </citation>
    <scope>NUCLEOTIDE SEQUENCE [LARGE SCALE GENOMIC DNA]</scope>
    <source>
        <strain evidence="3">YJ-61-S</strain>
    </source>
</reference>
<dbReference type="EMBL" id="JBHSFV010000001">
    <property type="protein sequence ID" value="MFC4632504.1"/>
    <property type="molecule type" value="Genomic_DNA"/>
</dbReference>
<evidence type="ECO:0000256" key="1">
    <source>
        <dbReference type="SAM" id="Phobius"/>
    </source>
</evidence>
<proteinExistence type="predicted"/>
<name>A0ABV9HQP1_9FLAO</name>
<accession>A0ABV9HQP1</accession>
<organism evidence="2 3">
    <name type="scientific">Dokdonia ponticola</name>
    <dbReference type="NCBI Taxonomy" id="2041041"/>
    <lineage>
        <taxon>Bacteria</taxon>
        <taxon>Pseudomonadati</taxon>
        <taxon>Bacteroidota</taxon>
        <taxon>Flavobacteriia</taxon>
        <taxon>Flavobacteriales</taxon>
        <taxon>Flavobacteriaceae</taxon>
        <taxon>Dokdonia</taxon>
    </lineage>
</organism>
<evidence type="ECO:0000313" key="2">
    <source>
        <dbReference type="EMBL" id="MFC4632504.1"/>
    </source>
</evidence>
<comment type="caution">
    <text evidence="2">The sequence shown here is derived from an EMBL/GenBank/DDBJ whole genome shotgun (WGS) entry which is preliminary data.</text>
</comment>
<protein>
    <recommendedName>
        <fullName evidence="4">Zinc ribbon domain-containing protein</fullName>
    </recommendedName>
</protein>
<feature type="transmembrane region" description="Helical" evidence="1">
    <location>
        <begin position="6"/>
        <end position="26"/>
    </location>
</feature>
<gene>
    <name evidence="2" type="ORF">ACFO3O_01190</name>
</gene>